<organism evidence="1 2">
    <name type="scientific">Helicostylum pulchrum</name>
    <dbReference type="NCBI Taxonomy" id="562976"/>
    <lineage>
        <taxon>Eukaryota</taxon>
        <taxon>Fungi</taxon>
        <taxon>Fungi incertae sedis</taxon>
        <taxon>Mucoromycota</taxon>
        <taxon>Mucoromycotina</taxon>
        <taxon>Mucoromycetes</taxon>
        <taxon>Mucorales</taxon>
        <taxon>Mucorineae</taxon>
        <taxon>Mucoraceae</taxon>
        <taxon>Helicostylum</taxon>
    </lineage>
</organism>
<reference evidence="1 2" key="1">
    <citation type="submission" date="2024-04" db="EMBL/GenBank/DDBJ databases">
        <title>genome sequences of Mucor flavus KT1a and Helicostylum pulchrum KT1b strains isolation_sourced from the surface of a dry-aged beef.</title>
        <authorList>
            <person name="Toyotome T."/>
            <person name="Hosono M."/>
            <person name="Torimaru M."/>
            <person name="Fukuda K."/>
            <person name="Mikami N."/>
        </authorList>
    </citation>
    <scope>NUCLEOTIDE SEQUENCE [LARGE SCALE GENOMIC DNA]</scope>
    <source>
        <strain evidence="1 2">KT1b</strain>
    </source>
</reference>
<name>A0ABP9XRV6_9FUNG</name>
<evidence type="ECO:0000313" key="1">
    <source>
        <dbReference type="EMBL" id="GAA5797015.1"/>
    </source>
</evidence>
<dbReference type="EMBL" id="BAABUJ010000007">
    <property type="protein sequence ID" value="GAA5797015.1"/>
    <property type="molecule type" value="Genomic_DNA"/>
</dbReference>
<protein>
    <submittedName>
        <fullName evidence="1">Uncharacterized protein</fullName>
    </submittedName>
</protein>
<dbReference type="Proteomes" id="UP001476247">
    <property type="component" value="Unassembled WGS sequence"/>
</dbReference>
<gene>
    <name evidence="1" type="ORF">HPULCUR_002393</name>
</gene>
<accession>A0ABP9XRV6</accession>
<proteinExistence type="predicted"/>
<evidence type="ECO:0000313" key="2">
    <source>
        <dbReference type="Proteomes" id="UP001476247"/>
    </source>
</evidence>
<sequence>MRVSPLIKPTSTGELEDTNPIKTAEEQYELISGYPIINIDDQRAQVLVGEDVTDQIKAKTTIPAYQLSNFAHKLIKDIEEGCACVKVIVEYTALEVDAMVDLSTPGNNETQRISNQTKNITLAIKDGVEYLMKVISSGKQRLKLE</sequence>
<keyword evidence="2" id="KW-1185">Reference proteome</keyword>
<comment type="caution">
    <text evidence="1">The sequence shown here is derived from an EMBL/GenBank/DDBJ whole genome shotgun (WGS) entry which is preliminary data.</text>
</comment>